<dbReference type="EMBL" id="MK327940">
    <property type="protein sequence ID" value="QBO64458.1"/>
    <property type="molecule type" value="Genomic_DNA"/>
</dbReference>
<sequence length="54" mass="6296">MKTYAEFLTEAAKLPSEADLTKVFFQLDPKDRGDFLKWKAKAIEMYNIDNVLLQ</sequence>
<accession>A0A482GFP9</accession>
<proteinExistence type="predicted"/>
<organism evidence="1 2">
    <name type="scientific">Escherichia phage vB_EcoM_G29</name>
    <dbReference type="NCBI Taxonomy" id="2502302"/>
    <lineage>
        <taxon>Viruses</taxon>
        <taxon>Duplodnaviria</taxon>
        <taxon>Heunggongvirae</taxon>
        <taxon>Uroviricota</taxon>
        <taxon>Caudoviricetes</taxon>
        <taxon>Pantevenvirales</taxon>
        <taxon>Straboviridae</taxon>
        <taxon>Tevenvirinae</taxon>
        <taxon>Tequatrovirus</taxon>
        <taxon>Tequatrovirus gee9062</taxon>
    </lineage>
</organism>
<reference evidence="1 2" key="1">
    <citation type="submission" date="2018-12" db="EMBL/GenBank/DDBJ databases">
        <title>Still something new to discover - new insights into E. coli phage diversity and taxonomy.</title>
        <authorList>
            <person name="Korf I.H.E."/>
            <person name="Adriaennsens E."/>
            <person name="Dreiseikelmann B."/>
            <person name="Kropinski A."/>
            <person name="Nimtz M."/>
            <person name="Meier-Kolthoff J.P."/>
            <person name="Rohde M."/>
            <person name="van Raaij M."/>
            <person name="Wittmann J."/>
        </authorList>
    </citation>
    <scope>NUCLEOTIDE SEQUENCE [LARGE SCALE GENOMIC DNA]</scope>
</reference>
<name>A0A482GFP9_9CAUD</name>
<gene>
    <name evidence="1" type="ORF">G29_00139</name>
</gene>
<protein>
    <submittedName>
        <fullName evidence="1">Uncharacterized protein</fullName>
    </submittedName>
</protein>
<evidence type="ECO:0000313" key="1">
    <source>
        <dbReference type="EMBL" id="QBO64458.1"/>
    </source>
</evidence>
<dbReference type="Proteomes" id="UP000295427">
    <property type="component" value="Segment"/>
</dbReference>
<evidence type="ECO:0000313" key="2">
    <source>
        <dbReference type="Proteomes" id="UP000295427"/>
    </source>
</evidence>